<evidence type="ECO:0000256" key="6">
    <source>
        <dbReference type="ARBA" id="ARBA00023136"/>
    </source>
</evidence>
<gene>
    <name evidence="9" type="ORF">EFB08_13550</name>
</gene>
<evidence type="ECO:0000256" key="4">
    <source>
        <dbReference type="ARBA" id="ARBA00022692"/>
    </source>
</evidence>
<dbReference type="PANTHER" id="PTHR30353">
    <property type="entry name" value="INNER MEMBRANE PROTEIN DEDA-RELATED"/>
    <property type="match status" value="1"/>
</dbReference>
<feature type="domain" description="VTT" evidence="8">
    <location>
        <begin position="86"/>
        <end position="211"/>
    </location>
</feature>
<dbReference type="GO" id="GO:0005886">
    <property type="term" value="C:plasma membrane"/>
    <property type="evidence" value="ECO:0007669"/>
    <property type="project" value="UniProtKB-SubCell"/>
</dbReference>
<keyword evidence="3 7" id="KW-1003">Cell membrane</keyword>
<keyword evidence="6 7" id="KW-0472">Membrane</keyword>
<name>A0A3M9MKZ1_9BACT</name>
<evidence type="ECO:0000256" key="3">
    <source>
        <dbReference type="ARBA" id="ARBA00022475"/>
    </source>
</evidence>
<dbReference type="InterPro" id="IPR032816">
    <property type="entry name" value="VTT_dom"/>
</dbReference>
<evidence type="ECO:0000256" key="7">
    <source>
        <dbReference type="RuleBase" id="RU367016"/>
    </source>
</evidence>
<protein>
    <submittedName>
        <fullName evidence="9">DedA family protein</fullName>
    </submittedName>
</protein>
<accession>A0A3M9MKZ1</accession>
<proteinExistence type="inferred from homology"/>
<dbReference type="Proteomes" id="UP000272117">
    <property type="component" value="Unassembled WGS sequence"/>
</dbReference>
<evidence type="ECO:0000256" key="1">
    <source>
        <dbReference type="ARBA" id="ARBA00004651"/>
    </source>
</evidence>
<feature type="transmembrane region" description="Helical" evidence="7">
    <location>
        <begin position="191"/>
        <end position="214"/>
    </location>
</feature>
<feature type="transmembrane region" description="Helical" evidence="7">
    <location>
        <begin position="226"/>
        <end position="244"/>
    </location>
</feature>
<comment type="similarity">
    <text evidence="2 7">Belongs to the DedA family.</text>
</comment>
<comment type="subcellular location">
    <subcellularLocation>
        <location evidence="1 7">Cell membrane</location>
        <topology evidence="1 7">Multi-pass membrane protein</topology>
    </subcellularLocation>
</comment>
<organism evidence="9 10">
    <name type="scientific">Rufibacter latericius</name>
    <dbReference type="NCBI Taxonomy" id="2487040"/>
    <lineage>
        <taxon>Bacteria</taxon>
        <taxon>Pseudomonadati</taxon>
        <taxon>Bacteroidota</taxon>
        <taxon>Cytophagia</taxon>
        <taxon>Cytophagales</taxon>
        <taxon>Hymenobacteraceae</taxon>
        <taxon>Rufibacter</taxon>
    </lineage>
</organism>
<dbReference type="OrthoDB" id="9813426at2"/>
<dbReference type="InterPro" id="IPR032818">
    <property type="entry name" value="DedA-like"/>
</dbReference>
<reference evidence="9 10" key="1">
    <citation type="submission" date="2018-11" db="EMBL/GenBank/DDBJ databases">
        <title>Rufibacter latericius sp. nov., isolated from water in Baiyang Lake.</title>
        <authorList>
            <person name="Yang Y."/>
        </authorList>
    </citation>
    <scope>NUCLEOTIDE SEQUENCE [LARGE SCALE GENOMIC DNA]</scope>
    <source>
        <strain evidence="9 10">R-22-1c-1</strain>
    </source>
</reference>
<keyword evidence="10" id="KW-1185">Reference proteome</keyword>
<dbReference type="PANTHER" id="PTHR30353:SF0">
    <property type="entry name" value="TRANSMEMBRANE PROTEIN"/>
    <property type="match status" value="1"/>
</dbReference>
<feature type="transmembrane region" description="Helical" evidence="7">
    <location>
        <begin position="64"/>
        <end position="84"/>
    </location>
</feature>
<evidence type="ECO:0000313" key="9">
    <source>
        <dbReference type="EMBL" id="RNI25865.1"/>
    </source>
</evidence>
<dbReference type="Pfam" id="PF09335">
    <property type="entry name" value="VTT_dom"/>
    <property type="match status" value="1"/>
</dbReference>
<evidence type="ECO:0000313" key="10">
    <source>
        <dbReference type="Proteomes" id="UP000272117"/>
    </source>
</evidence>
<dbReference type="AlphaFoldDB" id="A0A3M9MKZ1"/>
<evidence type="ECO:0000256" key="2">
    <source>
        <dbReference type="ARBA" id="ARBA00010792"/>
    </source>
</evidence>
<dbReference type="EMBL" id="RJJD01000008">
    <property type="protein sequence ID" value="RNI25865.1"/>
    <property type="molecule type" value="Genomic_DNA"/>
</dbReference>
<evidence type="ECO:0000259" key="8">
    <source>
        <dbReference type="Pfam" id="PF09335"/>
    </source>
</evidence>
<keyword evidence="4 7" id="KW-0812">Transmembrane</keyword>
<sequence length="253" mass="27782">MFQPQNQQLSCNFSASFAKDTTNIGLRSCVFPLNLLSLPMSDLFLVALPDLFSSPENMIRYGGLTLILAIVFVETGLLIGLVIPGGDSLLLATGLLAGADVLKVSVGVLLASMTAAGVAGDLLGYSIGKRMGKRLYKKQDTWYFKRKHLDRAEKFYREKGKSAIVLGKFVPVVRTFNPLLAGVTGMPLGRFLTLSFLGTALWICSLVLASYYLGQQFPQLKDYLHFAIPIIVLLSILPGVMQYLKERRKEAKV</sequence>
<comment type="caution">
    <text evidence="9">The sequence shown here is derived from an EMBL/GenBank/DDBJ whole genome shotgun (WGS) entry which is preliminary data.</text>
</comment>
<evidence type="ECO:0000256" key="5">
    <source>
        <dbReference type="ARBA" id="ARBA00022989"/>
    </source>
</evidence>
<feature type="transmembrane region" description="Helical" evidence="7">
    <location>
        <begin position="104"/>
        <end position="128"/>
    </location>
</feature>
<keyword evidence="5 7" id="KW-1133">Transmembrane helix</keyword>